<dbReference type="InterPro" id="IPR029044">
    <property type="entry name" value="Nucleotide-diphossugar_trans"/>
</dbReference>
<comment type="caution">
    <text evidence="1">The sequence shown here is derived from an EMBL/GenBank/DDBJ whole genome shotgun (WGS) entry which is preliminary data.</text>
</comment>
<evidence type="ECO:0000313" key="2">
    <source>
        <dbReference type="Proteomes" id="UP000749559"/>
    </source>
</evidence>
<dbReference type="InterPro" id="IPR001173">
    <property type="entry name" value="Glyco_trans_2-like"/>
</dbReference>
<dbReference type="OrthoDB" id="2139606at2759"/>
<dbReference type="PANTHER" id="PTHR15046">
    <property type="entry name" value="GLYCO_TRANS_2-LIKE DOMAIN-CONTAINING PROTEIN"/>
    <property type="match status" value="1"/>
</dbReference>
<dbReference type="PANTHER" id="PTHR15046:SF3">
    <property type="entry name" value="BETA-1,4 N-ACETYLGALACTOSAMINYLTRANSFERASE 2-LIKE"/>
    <property type="match status" value="1"/>
</dbReference>
<sequence>MTYKHLKHTILIKIKHNMGSFLPLSFMALFGLLLLIITYTENNLTTRRSGLGSEISMCRHLRYLSDEHKPKSKKTELKMNIIGYDEMAKCNQDACSLNSKREPPKIRIDTQIPCIHVKDCVTIICKTRHRLDLVKRMILSVWKYYPGMEVIVVDDYNENFPNETEWQSFVLVNHNVHYLQSLVWAGTSYGRNIAVRMVKTKYFFQLDDDNLFLPETNLEKLVNVLENTDISIVAAHYNDAAYFGSMSIGHDDTNGTVLHHYKHVVFGRVPCFSDCYSLDVPQNTFLAKTNHIKQSGGWDREVRTIEHFEFFINTRKEKLKIAVCLDVEITEKSPVPNLLRSSRSPKKQVYLPMILDKWNLDNWLMFCDPERYYHPGGENKNCSGDALRKSQISSKRFARKDVEGIQDNLKFDKN</sequence>
<keyword evidence="2" id="KW-1185">Reference proteome</keyword>
<evidence type="ECO:0000313" key="1">
    <source>
        <dbReference type="EMBL" id="CAH1774150.1"/>
    </source>
</evidence>
<protein>
    <submittedName>
        <fullName evidence="1">Uncharacterized protein</fullName>
    </submittedName>
</protein>
<dbReference type="CDD" id="cd00761">
    <property type="entry name" value="Glyco_tranf_GTA_type"/>
    <property type="match status" value="1"/>
</dbReference>
<dbReference type="AlphaFoldDB" id="A0A8J1U7W2"/>
<gene>
    <name evidence="1" type="ORF">OFUS_LOCUS1664</name>
</gene>
<dbReference type="Proteomes" id="UP000749559">
    <property type="component" value="Unassembled WGS sequence"/>
</dbReference>
<dbReference type="Gene3D" id="3.90.550.10">
    <property type="entry name" value="Spore Coat Polysaccharide Biosynthesis Protein SpsA, Chain A"/>
    <property type="match status" value="1"/>
</dbReference>
<dbReference type="SUPFAM" id="SSF53448">
    <property type="entry name" value="Nucleotide-diphospho-sugar transferases"/>
    <property type="match status" value="1"/>
</dbReference>
<proteinExistence type="predicted"/>
<name>A0A8J1U7W2_OWEFU</name>
<reference evidence="1" key="1">
    <citation type="submission" date="2022-03" db="EMBL/GenBank/DDBJ databases">
        <authorList>
            <person name="Martin C."/>
        </authorList>
    </citation>
    <scope>NUCLEOTIDE SEQUENCE</scope>
</reference>
<accession>A0A8J1U7W2</accession>
<organism evidence="1 2">
    <name type="scientific">Owenia fusiformis</name>
    <name type="common">Polychaete worm</name>
    <dbReference type="NCBI Taxonomy" id="6347"/>
    <lineage>
        <taxon>Eukaryota</taxon>
        <taxon>Metazoa</taxon>
        <taxon>Spiralia</taxon>
        <taxon>Lophotrochozoa</taxon>
        <taxon>Annelida</taxon>
        <taxon>Polychaeta</taxon>
        <taxon>Sedentaria</taxon>
        <taxon>Canalipalpata</taxon>
        <taxon>Sabellida</taxon>
        <taxon>Oweniida</taxon>
        <taxon>Oweniidae</taxon>
        <taxon>Owenia</taxon>
    </lineage>
</organism>
<dbReference type="Pfam" id="PF00535">
    <property type="entry name" value="Glycos_transf_2"/>
    <property type="match status" value="1"/>
</dbReference>
<dbReference type="EMBL" id="CAIIXF020000001">
    <property type="protein sequence ID" value="CAH1774150.1"/>
    <property type="molecule type" value="Genomic_DNA"/>
</dbReference>